<dbReference type="EMBL" id="VVIM01000006">
    <property type="protein sequence ID" value="KAB0797209.1"/>
    <property type="molecule type" value="Genomic_DNA"/>
</dbReference>
<keyword evidence="3" id="KW-1185">Reference proteome</keyword>
<dbReference type="SUPFAM" id="SSF57302">
    <property type="entry name" value="Snake toxin-like"/>
    <property type="match status" value="1"/>
</dbReference>
<proteinExistence type="predicted"/>
<evidence type="ECO:0008006" key="4">
    <source>
        <dbReference type="Google" id="ProtNLM"/>
    </source>
</evidence>
<reference evidence="2 3" key="1">
    <citation type="journal article" date="2018" name="Elife">
        <title>Firefly genomes illuminate parallel origins of bioluminescence in beetles.</title>
        <authorList>
            <person name="Fallon T.R."/>
            <person name="Lower S.E."/>
            <person name="Chang C.H."/>
            <person name="Bessho-Uehara M."/>
            <person name="Martin G.J."/>
            <person name="Bewick A.J."/>
            <person name="Behringer M."/>
            <person name="Debat H.J."/>
            <person name="Wong I."/>
            <person name="Day J.C."/>
            <person name="Suvorov A."/>
            <person name="Silva C.J."/>
            <person name="Stanger-Hall K.F."/>
            <person name="Hall D.W."/>
            <person name="Schmitz R.J."/>
            <person name="Nelson D.R."/>
            <person name="Lewis S.M."/>
            <person name="Shigenobu S."/>
            <person name="Bybee S.M."/>
            <person name="Larracuente A.M."/>
            <person name="Oba Y."/>
            <person name="Weng J.K."/>
        </authorList>
    </citation>
    <scope>NUCLEOTIDE SEQUENCE [LARGE SCALE GENOMIC DNA]</scope>
    <source>
        <strain evidence="2">1611_PpyrPB1</strain>
        <tissue evidence="2">Whole body</tissue>
    </source>
</reference>
<name>A0A5N4AIT7_PHOPY</name>
<feature type="chain" id="PRO_5024312560" description="Protein sleepless" evidence="1">
    <location>
        <begin position="21"/>
        <end position="106"/>
    </location>
</feature>
<keyword evidence="1" id="KW-0732">Signal</keyword>
<dbReference type="InParanoid" id="A0A5N4AIT7"/>
<evidence type="ECO:0000313" key="2">
    <source>
        <dbReference type="EMBL" id="KAB0797209.1"/>
    </source>
</evidence>
<sequence length="106" mass="11791">MYFKILFITLFVFCVSEVIGLTCMKCESKDDKCWSGNGLKARNCKNPPAGEQAVCMQYQTKVNAVYNAVRECASRKGSASPCDAMKKNHKNCTFCEKDGCNNSPLQ</sequence>
<dbReference type="Proteomes" id="UP000327044">
    <property type="component" value="Unassembled WGS sequence"/>
</dbReference>
<protein>
    <recommendedName>
        <fullName evidence="4">Protein sleepless</fullName>
    </recommendedName>
</protein>
<organism evidence="2 3">
    <name type="scientific">Photinus pyralis</name>
    <name type="common">Common eastern firefly</name>
    <name type="synonym">Lampyris pyralis</name>
    <dbReference type="NCBI Taxonomy" id="7054"/>
    <lineage>
        <taxon>Eukaryota</taxon>
        <taxon>Metazoa</taxon>
        <taxon>Ecdysozoa</taxon>
        <taxon>Arthropoda</taxon>
        <taxon>Hexapoda</taxon>
        <taxon>Insecta</taxon>
        <taxon>Pterygota</taxon>
        <taxon>Neoptera</taxon>
        <taxon>Endopterygota</taxon>
        <taxon>Coleoptera</taxon>
        <taxon>Polyphaga</taxon>
        <taxon>Elateriformia</taxon>
        <taxon>Elateroidea</taxon>
        <taxon>Lampyridae</taxon>
        <taxon>Lampyrinae</taxon>
        <taxon>Photinus</taxon>
    </lineage>
</organism>
<dbReference type="AlphaFoldDB" id="A0A5N4AIT7"/>
<evidence type="ECO:0000256" key="1">
    <source>
        <dbReference type="SAM" id="SignalP"/>
    </source>
</evidence>
<feature type="signal peptide" evidence="1">
    <location>
        <begin position="1"/>
        <end position="20"/>
    </location>
</feature>
<accession>A0A5N4AIT7</accession>
<evidence type="ECO:0000313" key="3">
    <source>
        <dbReference type="Proteomes" id="UP000327044"/>
    </source>
</evidence>
<comment type="caution">
    <text evidence="2">The sequence shown here is derived from an EMBL/GenBank/DDBJ whole genome shotgun (WGS) entry which is preliminary data.</text>
</comment>
<gene>
    <name evidence="2" type="ORF">PPYR_08203</name>
</gene>
<dbReference type="InterPro" id="IPR045860">
    <property type="entry name" value="Snake_toxin-like_sf"/>
</dbReference>